<evidence type="ECO:0000313" key="2">
    <source>
        <dbReference type="EMBL" id="KAK9920539.1"/>
    </source>
</evidence>
<evidence type="ECO:0000313" key="3">
    <source>
        <dbReference type="Proteomes" id="UP001457282"/>
    </source>
</evidence>
<gene>
    <name evidence="2" type="ORF">M0R45_029094</name>
</gene>
<name>A0AAW1W973_RUBAR</name>
<protein>
    <submittedName>
        <fullName evidence="2">Uncharacterized protein</fullName>
    </submittedName>
</protein>
<accession>A0AAW1W973</accession>
<dbReference type="GO" id="GO:0080044">
    <property type="term" value="F:quercetin 7-O-glucosyltransferase activity"/>
    <property type="evidence" value="ECO:0007669"/>
    <property type="project" value="TreeGrafter"/>
</dbReference>
<dbReference type="PANTHER" id="PTHR11926">
    <property type="entry name" value="GLUCOSYL/GLUCURONOSYL TRANSFERASES"/>
    <property type="match status" value="1"/>
</dbReference>
<dbReference type="PANTHER" id="PTHR11926:SF1392">
    <property type="entry name" value="GLYCOSYLTRANSFERASE"/>
    <property type="match status" value="1"/>
</dbReference>
<dbReference type="SUPFAM" id="SSF53756">
    <property type="entry name" value="UDP-Glycosyltransferase/glycogen phosphorylase"/>
    <property type="match status" value="1"/>
</dbReference>
<dbReference type="AlphaFoldDB" id="A0AAW1W973"/>
<keyword evidence="3" id="KW-1185">Reference proteome</keyword>
<reference evidence="2 3" key="1">
    <citation type="journal article" date="2023" name="G3 (Bethesda)">
        <title>A chromosome-length genome assembly and annotation of blackberry (Rubus argutus, cv. 'Hillquist').</title>
        <authorList>
            <person name="Bruna T."/>
            <person name="Aryal R."/>
            <person name="Dudchenko O."/>
            <person name="Sargent D.J."/>
            <person name="Mead D."/>
            <person name="Buti M."/>
            <person name="Cavallini A."/>
            <person name="Hytonen T."/>
            <person name="Andres J."/>
            <person name="Pham M."/>
            <person name="Weisz D."/>
            <person name="Mascagni F."/>
            <person name="Usai G."/>
            <person name="Natali L."/>
            <person name="Bassil N."/>
            <person name="Fernandez G.E."/>
            <person name="Lomsadze A."/>
            <person name="Armour M."/>
            <person name="Olukolu B."/>
            <person name="Poorten T."/>
            <person name="Britton C."/>
            <person name="Davik J."/>
            <person name="Ashrafi H."/>
            <person name="Aiden E.L."/>
            <person name="Borodovsky M."/>
            <person name="Worthington M."/>
        </authorList>
    </citation>
    <scope>NUCLEOTIDE SEQUENCE [LARGE SCALE GENOMIC DNA]</scope>
    <source>
        <strain evidence="2">PI 553951</strain>
    </source>
</reference>
<evidence type="ECO:0000256" key="1">
    <source>
        <dbReference type="ARBA" id="ARBA00009995"/>
    </source>
</evidence>
<dbReference type="Gene3D" id="3.40.50.2000">
    <property type="entry name" value="Glycogen Phosphorylase B"/>
    <property type="match status" value="2"/>
</dbReference>
<organism evidence="2 3">
    <name type="scientific">Rubus argutus</name>
    <name type="common">Southern blackberry</name>
    <dbReference type="NCBI Taxonomy" id="59490"/>
    <lineage>
        <taxon>Eukaryota</taxon>
        <taxon>Viridiplantae</taxon>
        <taxon>Streptophyta</taxon>
        <taxon>Embryophyta</taxon>
        <taxon>Tracheophyta</taxon>
        <taxon>Spermatophyta</taxon>
        <taxon>Magnoliopsida</taxon>
        <taxon>eudicotyledons</taxon>
        <taxon>Gunneridae</taxon>
        <taxon>Pentapetalae</taxon>
        <taxon>rosids</taxon>
        <taxon>fabids</taxon>
        <taxon>Rosales</taxon>
        <taxon>Rosaceae</taxon>
        <taxon>Rosoideae</taxon>
        <taxon>Rosoideae incertae sedis</taxon>
        <taxon>Rubus</taxon>
    </lineage>
</organism>
<sequence>MLCWPKVADQQVNSRWVGEVWKIGFDMKDTCDRSTVEKMIRALMDGEERELISKSVDRFAKLARNSISESGSSSHNLDKLIQDLRNLC</sequence>
<comment type="caution">
    <text evidence="2">The sequence shown here is derived from an EMBL/GenBank/DDBJ whole genome shotgun (WGS) entry which is preliminary data.</text>
</comment>
<dbReference type="GO" id="GO:0080043">
    <property type="term" value="F:quercetin 3-O-glucosyltransferase activity"/>
    <property type="evidence" value="ECO:0007669"/>
    <property type="project" value="TreeGrafter"/>
</dbReference>
<dbReference type="EMBL" id="JBEDUW010000006">
    <property type="protein sequence ID" value="KAK9920539.1"/>
    <property type="molecule type" value="Genomic_DNA"/>
</dbReference>
<proteinExistence type="inferred from homology"/>
<dbReference type="Proteomes" id="UP001457282">
    <property type="component" value="Unassembled WGS sequence"/>
</dbReference>
<comment type="similarity">
    <text evidence="1">Belongs to the UDP-glycosyltransferase family.</text>
</comment>